<dbReference type="InterPro" id="IPR014756">
    <property type="entry name" value="Ig_E-set"/>
</dbReference>
<gene>
    <name evidence="1" type="ORF">ACFSQP_00590</name>
</gene>
<evidence type="ECO:0000313" key="1">
    <source>
        <dbReference type="EMBL" id="MFD2550298.1"/>
    </source>
</evidence>
<sequence>MAISTTMKPLQFITILIFFAVSNMFSFTAGSLHNPDVNTTFSNPCPAPEITSFYPLTGGENTMVTIYGNNFTNAATVAFNGIPNGFNIISDTEITAWAVSGTNDSATISVTSSGGCTGNSATEFGFIKSECTDSDIYISEVYDAETGSYAVIELFNPTTNTITLDNMYLIERYGDIGNATPSQTYTITGTIASLDTYIILLGNGAICSGLTADFTVDTGINDNDEFKLLKNGTVIDVVEAPNERGYSIIRNPDAIAPNNTYTPSDWTINLNETCSNLGTHTADPITNNPPSYVQPNWQYTCENGDAEFAISIATGTYTYQWKMLDISGNWVNVVNDAQHSGAQTDTLTLNNVPGSFNNNQYYCEISSSNCTYLTDVTILFVSTVDTMQDQEVCTDYTLPPLTNGNYFTGTNGTGTPLFAGNIITSTQTIYIYNESGTAPNICFNESSFTVSVLGTPPVDVLANQTVCTEYILPVLTHGNYYTAPNGAGTQLNPGQVIQSTQTIFIYNIIGTPPNTCFNESSFTVTIIGAPLVDTIQDQEVCTDYTLPPLTNGNYFTGTNGTGTPLFAGNIITNTQTIYIYNESGTAPNTCSNESSFTVSVLGTPPVDVLANQTVCTEYILPVLTHGNYYTAPNGAGTQLNPGQVIQSTQTIFIYNIIGTPPNTCFNESSFTITIIGAPLVDTIQDQEVCTDYTLPALTNGN</sequence>
<organism evidence="1 2">
    <name type="scientific">Bizionia sediminis</name>
    <dbReference type="NCBI Taxonomy" id="1737064"/>
    <lineage>
        <taxon>Bacteria</taxon>
        <taxon>Pseudomonadati</taxon>
        <taxon>Bacteroidota</taxon>
        <taxon>Flavobacteriia</taxon>
        <taxon>Flavobacteriales</taxon>
        <taxon>Flavobacteriaceae</taxon>
        <taxon>Bizionia</taxon>
    </lineage>
</organism>
<reference evidence="2" key="1">
    <citation type="journal article" date="2019" name="Int. J. Syst. Evol. Microbiol.">
        <title>The Global Catalogue of Microorganisms (GCM) 10K type strain sequencing project: providing services to taxonomists for standard genome sequencing and annotation.</title>
        <authorList>
            <consortium name="The Broad Institute Genomics Platform"/>
            <consortium name="The Broad Institute Genome Sequencing Center for Infectious Disease"/>
            <person name="Wu L."/>
            <person name="Ma J."/>
        </authorList>
    </citation>
    <scope>NUCLEOTIDE SEQUENCE [LARGE SCALE GENOMIC DNA]</scope>
    <source>
        <strain evidence="2">KCTC 42587</strain>
    </source>
</reference>
<dbReference type="SUPFAM" id="SSF81296">
    <property type="entry name" value="E set domains"/>
    <property type="match status" value="1"/>
</dbReference>
<feature type="non-terminal residue" evidence="1">
    <location>
        <position position="701"/>
    </location>
</feature>
<evidence type="ECO:0000313" key="2">
    <source>
        <dbReference type="Proteomes" id="UP001597472"/>
    </source>
</evidence>
<dbReference type="Gene3D" id="2.60.40.10">
    <property type="entry name" value="Immunoglobulins"/>
    <property type="match status" value="1"/>
</dbReference>
<keyword evidence="2" id="KW-1185">Reference proteome</keyword>
<accession>A0ABW5KPB2</accession>
<proteinExistence type="predicted"/>
<protein>
    <submittedName>
        <fullName evidence="1">Lamin tail domain-containing protein</fullName>
    </submittedName>
</protein>
<dbReference type="InterPro" id="IPR013783">
    <property type="entry name" value="Ig-like_fold"/>
</dbReference>
<dbReference type="Proteomes" id="UP001597472">
    <property type="component" value="Unassembled WGS sequence"/>
</dbReference>
<dbReference type="EMBL" id="JBHULS010000001">
    <property type="protein sequence ID" value="MFD2550298.1"/>
    <property type="molecule type" value="Genomic_DNA"/>
</dbReference>
<comment type="caution">
    <text evidence="1">The sequence shown here is derived from an EMBL/GenBank/DDBJ whole genome shotgun (WGS) entry which is preliminary data.</text>
</comment>
<name>A0ABW5KPB2_9FLAO</name>
<dbReference type="RefSeq" id="WP_376891023.1">
    <property type="nucleotide sequence ID" value="NZ_JBHULS010000001.1"/>
</dbReference>